<dbReference type="EMBL" id="FMBA01000046">
    <property type="protein sequence ID" value="SCC21411.1"/>
    <property type="molecule type" value="Genomic_DNA"/>
</dbReference>
<accession>A0A1C4CQT7</accession>
<dbReference type="Proteomes" id="UP000199698">
    <property type="component" value="Unassembled WGS sequence"/>
</dbReference>
<evidence type="ECO:0000313" key="1">
    <source>
        <dbReference type="EMBL" id="SCC21411.1"/>
    </source>
</evidence>
<name>A0A1C4CQT7_9GAMM</name>
<protein>
    <submittedName>
        <fullName evidence="1">Uncharacterized protein</fullName>
    </submittedName>
</protein>
<organism evidence="1 2">
    <name type="scientific">Gilliamella intestini</name>
    <dbReference type="NCBI Taxonomy" id="1798183"/>
    <lineage>
        <taxon>Bacteria</taxon>
        <taxon>Pseudomonadati</taxon>
        <taxon>Pseudomonadota</taxon>
        <taxon>Gammaproteobacteria</taxon>
        <taxon>Orbales</taxon>
        <taxon>Orbaceae</taxon>
        <taxon>Gilliamella</taxon>
    </lineage>
</organism>
<dbReference type="AlphaFoldDB" id="A0A1C4CQT7"/>
<proteinExistence type="predicted"/>
<keyword evidence="2" id="KW-1185">Reference proteome</keyword>
<evidence type="ECO:0000313" key="2">
    <source>
        <dbReference type="Proteomes" id="UP000199698"/>
    </source>
</evidence>
<reference evidence="2" key="1">
    <citation type="submission" date="2016-08" db="EMBL/GenBank/DDBJ databases">
        <authorList>
            <person name="Varghese N."/>
            <person name="Submissions Spin"/>
        </authorList>
    </citation>
    <scope>NUCLEOTIDE SEQUENCE [LARGE SCALE GENOMIC DNA]</scope>
    <source>
        <strain evidence="2">R-53144</strain>
    </source>
</reference>
<sequence>MFKIEKTIENKLRRQAKGDNKTYPSEIRQVDTYSLPLLKNQTKQQTREYLLDSIYLIFNVFIHKRSTFLKLFNKNPTVLIYLDKLCDNWYIK</sequence>
<gene>
    <name evidence="1" type="ORF">GA0061080_10464</name>
</gene>